<evidence type="ECO:0000313" key="4">
    <source>
        <dbReference type="Proteomes" id="UP001265983"/>
    </source>
</evidence>
<evidence type="ECO:0000313" key="2">
    <source>
        <dbReference type="EMBL" id="VZH84852.1"/>
    </source>
</evidence>
<gene>
    <name evidence="2" type="ORF">FRC0190_00847</name>
    <name evidence="1" type="ORF">P8T80_04710</name>
</gene>
<reference evidence="1 4" key="2">
    <citation type="submission" date="2023-03" db="EMBL/GenBank/DDBJ databases">
        <title>Whole genome sequence of the first Corynebacterium rouxii strains isolated in Brazil: a recent member of Corynebacterium diphtheriae complex.</title>
        <authorList>
            <person name="Vieira V."/>
            <person name="Ramos J.N."/>
            <person name="Araujo M.R.B."/>
            <person name="Baio P.V."/>
            <person name="Sant'Anna L.O."/>
            <person name="Veras J.F.C."/>
            <person name="Vieira E.M.D."/>
            <person name="Sousa M.A.B."/>
            <person name="Camargo C.H."/>
            <person name="Sacchi C.T."/>
            <person name="Campos K.R."/>
            <person name="Santos M.B.N."/>
            <person name="Bokermann S."/>
            <person name="Alvim L.B."/>
            <person name="Santos L.S."/>
            <person name="Mattos-Guaraldi A.L."/>
        </authorList>
    </citation>
    <scope>NUCLEOTIDE SEQUENCE [LARGE SCALE GENOMIC DNA]</scope>
    <source>
        <strain evidence="1 4">70862</strain>
    </source>
</reference>
<dbReference type="EMBL" id="JARUHM010000009">
    <property type="protein sequence ID" value="MDT9410686.1"/>
    <property type="molecule type" value="Genomic_DNA"/>
</dbReference>
<dbReference type="Proteomes" id="UP000423525">
    <property type="component" value="Chromosome"/>
</dbReference>
<dbReference type="Pfam" id="PF21813">
    <property type="entry name" value="DUF6882"/>
    <property type="match status" value="1"/>
</dbReference>
<proteinExistence type="predicted"/>
<evidence type="ECO:0000313" key="3">
    <source>
        <dbReference type="Proteomes" id="UP000423525"/>
    </source>
</evidence>
<dbReference type="AlphaFoldDB" id="A0A6I8MH80"/>
<dbReference type="InterPro" id="IPR049249">
    <property type="entry name" value="DUF6882"/>
</dbReference>
<name>A0A6I8MH80_9CORY</name>
<dbReference type="Proteomes" id="UP001265983">
    <property type="component" value="Unassembled WGS sequence"/>
</dbReference>
<protein>
    <submittedName>
        <fullName evidence="2">Uncharacterized protein</fullName>
    </submittedName>
</protein>
<accession>A0A6I8MH80</accession>
<dbReference type="RefSeq" id="WP_155872144.1">
    <property type="nucleotide sequence ID" value="NZ_CP168248.1"/>
</dbReference>
<organism evidence="2 3">
    <name type="scientific">Corynebacterium rouxii</name>
    <dbReference type="NCBI Taxonomy" id="2719119"/>
    <lineage>
        <taxon>Bacteria</taxon>
        <taxon>Bacillati</taxon>
        <taxon>Actinomycetota</taxon>
        <taxon>Actinomycetes</taxon>
        <taxon>Mycobacteriales</taxon>
        <taxon>Corynebacteriaceae</taxon>
        <taxon>Corynebacterium</taxon>
    </lineage>
</organism>
<keyword evidence="4" id="KW-1185">Reference proteome</keyword>
<dbReference type="KEGG" id="crf:FRC0190_00847"/>
<reference evidence="2 3" key="1">
    <citation type="submission" date="2019-11" db="EMBL/GenBank/DDBJ databases">
        <authorList>
            <person name="Brisse S."/>
        </authorList>
    </citation>
    <scope>NUCLEOTIDE SEQUENCE [LARGE SCALE GENOMIC DNA]</scope>
    <source>
        <strain evidence="2">FRC0190</strain>
    </source>
</reference>
<evidence type="ECO:0000313" key="1">
    <source>
        <dbReference type="EMBL" id="MDT9410686.1"/>
    </source>
</evidence>
<dbReference type="EMBL" id="LR738855">
    <property type="protein sequence ID" value="VZH84852.1"/>
    <property type="molecule type" value="Genomic_DNA"/>
</dbReference>
<sequence>MLLPEPTTLRHVLIDGTIPQVATDEALIKDFGRPYEYAFNRTPQGYQVRWNTPKGVYTLDAVVAAHIDPDDQWYWHQQFAFAIPELDEGPHQSSEELLTAARTLNGNGPAYLVPTEDGHTDVIVATPSFPQLPMAHALTLGLGQARNNNLTDDEIRRAIIAFAAQNDYSVAEDGLILCVRSDKGEQAHVDIARLKVRDLQSTTPQLRLADVLSDATFVAAEHQLLLNGRFPDAHATTNDDCSVVMLTTPAGQTLRARALLIATLRGETLQWSWADPTVCDLPGAKAALGVKNFAIDNGLGTLLSQADAATALSQRLYDAAKPVSRFWTDVRVPLSDGSTAIMLIDAPELRLPPPSHAAVLATLHEPVPHGRDIRRALSYYGAFRRITIDDVDYRTVRVHAPSAPIQVSMDACGGVCSIV</sequence>